<feature type="domain" description="TNase-like" evidence="1">
    <location>
        <begin position="13"/>
        <end position="128"/>
    </location>
</feature>
<protein>
    <submittedName>
        <fullName evidence="2">Thermonuclease family protein</fullName>
    </submittedName>
</protein>
<evidence type="ECO:0000313" key="3">
    <source>
        <dbReference type="Proteomes" id="UP000478183"/>
    </source>
</evidence>
<dbReference type="InterPro" id="IPR016071">
    <property type="entry name" value="Staphylococal_nuclease_OB-fold"/>
</dbReference>
<keyword evidence="3" id="KW-1185">Reference proteome</keyword>
<dbReference type="Proteomes" id="UP000478183">
    <property type="component" value="Unassembled WGS sequence"/>
</dbReference>
<evidence type="ECO:0000259" key="1">
    <source>
        <dbReference type="PROSITE" id="PS50830"/>
    </source>
</evidence>
<reference evidence="2 3" key="1">
    <citation type="submission" date="2019-11" db="EMBL/GenBank/DDBJ databases">
        <authorList>
            <person name="Dong K."/>
        </authorList>
    </citation>
    <scope>NUCLEOTIDE SEQUENCE [LARGE SCALE GENOMIC DNA]</scope>
    <source>
        <strain evidence="2 3">NBRC 111993</strain>
    </source>
</reference>
<dbReference type="PROSITE" id="PS50830">
    <property type="entry name" value="TNASE_3"/>
    <property type="match status" value="1"/>
</dbReference>
<comment type="caution">
    <text evidence="2">The sequence shown here is derived from an EMBL/GenBank/DDBJ whole genome shotgun (WGS) entry which is preliminary data.</text>
</comment>
<accession>A0A6L6JFS1</accession>
<dbReference type="OrthoDB" id="9805504at2"/>
<dbReference type="PANTHER" id="PTHR12302:SF26">
    <property type="entry name" value="BLR1266 PROTEIN"/>
    <property type="match status" value="1"/>
</dbReference>
<dbReference type="InterPro" id="IPR035437">
    <property type="entry name" value="SNase_OB-fold_sf"/>
</dbReference>
<dbReference type="Pfam" id="PF00565">
    <property type="entry name" value="SNase"/>
    <property type="match status" value="1"/>
</dbReference>
<evidence type="ECO:0000313" key="2">
    <source>
        <dbReference type="EMBL" id="MTH79427.1"/>
    </source>
</evidence>
<dbReference type="EMBL" id="WMIE01000015">
    <property type="protein sequence ID" value="MTH79427.1"/>
    <property type="molecule type" value="Genomic_DNA"/>
</dbReference>
<dbReference type="SUPFAM" id="SSF50199">
    <property type="entry name" value="Staphylococcal nuclease"/>
    <property type="match status" value="1"/>
</dbReference>
<dbReference type="AlphaFoldDB" id="A0A6L6JFS1"/>
<organism evidence="2 3">
    <name type="scientific">Paracoccus aestuariivivens</name>
    <dbReference type="NCBI Taxonomy" id="1820333"/>
    <lineage>
        <taxon>Bacteria</taxon>
        <taxon>Pseudomonadati</taxon>
        <taxon>Pseudomonadota</taxon>
        <taxon>Alphaproteobacteria</taxon>
        <taxon>Rhodobacterales</taxon>
        <taxon>Paracoccaceae</taxon>
        <taxon>Paracoccus</taxon>
    </lineage>
</organism>
<name>A0A6L6JFS1_9RHOB</name>
<dbReference type="Gene3D" id="2.40.50.90">
    <property type="match status" value="1"/>
</dbReference>
<proteinExistence type="predicted"/>
<dbReference type="PANTHER" id="PTHR12302">
    <property type="entry name" value="EBNA2 BINDING PROTEIN P100"/>
    <property type="match status" value="1"/>
</dbReference>
<dbReference type="SMART" id="SM00318">
    <property type="entry name" value="SNc"/>
    <property type="match status" value="1"/>
</dbReference>
<gene>
    <name evidence="2" type="ORF">GL286_17050</name>
</gene>
<sequence length="206" mass="22973">MGDTPRLAGHAVVVDGDTVKLGSETIRIHGIDAPEHSQSCARAGGGTWACGKVATGFMAKLVKGRQITCRPVERDRYDRLVAKCFAGKQDIGREMVRSGHAWAFIRYSDDYVDIEAFAKRERLGIWKAESEPAWAFRAKDWERATPVAPRENCPIKGNISTKGEKIYHPPSSPAYAKTRINLAKGERWFCNEQEAIAAGWRAARWK</sequence>